<dbReference type="SFLD" id="SFLDG01135">
    <property type="entry name" value="C1.5.6:_HAD__Beta-PGM__Phospha"/>
    <property type="match status" value="1"/>
</dbReference>
<comment type="catalytic activity">
    <reaction evidence="1">
        <text>2-phosphoglycolate + H2O = glycolate + phosphate</text>
        <dbReference type="Rhea" id="RHEA:14369"/>
        <dbReference type="ChEBI" id="CHEBI:15377"/>
        <dbReference type="ChEBI" id="CHEBI:29805"/>
        <dbReference type="ChEBI" id="CHEBI:43474"/>
        <dbReference type="ChEBI" id="CHEBI:58033"/>
        <dbReference type="EC" id="3.1.3.18"/>
    </reaction>
</comment>
<dbReference type="InterPro" id="IPR023198">
    <property type="entry name" value="PGP-like_dom2"/>
</dbReference>
<comment type="pathway">
    <text evidence="2">Organic acid metabolism; glycolate biosynthesis; glycolate from 2-phosphoglycolate: step 1/1.</text>
</comment>
<dbReference type="SFLD" id="SFLDG01129">
    <property type="entry name" value="C1.5:_HAD__Beta-PGM__Phosphata"/>
    <property type="match status" value="1"/>
</dbReference>
<gene>
    <name evidence="5" type="ORF">Cop2CBH44_20690</name>
</gene>
<dbReference type="PANTHER" id="PTHR43434:SF1">
    <property type="entry name" value="PHOSPHOGLYCOLATE PHOSPHATASE"/>
    <property type="match status" value="1"/>
</dbReference>
<dbReference type="GO" id="GO:0008967">
    <property type="term" value="F:phosphoglycolate phosphatase activity"/>
    <property type="evidence" value="ECO:0007669"/>
    <property type="project" value="UniProtKB-EC"/>
</dbReference>
<dbReference type="SUPFAM" id="SSF56784">
    <property type="entry name" value="HAD-like"/>
    <property type="match status" value="1"/>
</dbReference>
<evidence type="ECO:0000256" key="2">
    <source>
        <dbReference type="ARBA" id="ARBA00004818"/>
    </source>
</evidence>
<protein>
    <recommendedName>
        <fullName evidence="4">phosphoglycolate phosphatase</fullName>
        <ecNumber evidence="4">3.1.3.18</ecNumber>
    </recommendedName>
</protein>
<dbReference type="RefSeq" id="WP_021929271.1">
    <property type="nucleotide sequence ID" value="NZ_AP023322.1"/>
</dbReference>
<dbReference type="EMBL" id="AP023322">
    <property type="protein sequence ID" value="BCI63716.1"/>
    <property type="molecule type" value="Genomic_DNA"/>
</dbReference>
<dbReference type="GO" id="GO:0005829">
    <property type="term" value="C:cytosol"/>
    <property type="evidence" value="ECO:0007669"/>
    <property type="project" value="TreeGrafter"/>
</dbReference>
<dbReference type="EC" id="3.1.3.18" evidence="4"/>
<dbReference type="AlphaFoldDB" id="A0A7G1HVI2"/>
<dbReference type="PRINTS" id="PR00413">
    <property type="entry name" value="HADHALOGNASE"/>
</dbReference>
<dbReference type="GO" id="GO:0006281">
    <property type="term" value="P:DNA repair"/>
    <property type="evidence" value="ECO:0007669"/>
    <property type="project" value="TreeGrafter"/>
</dbReference>
<dbReference type="Proteomes" id="UP000594042">
    <property type="component" value="Chromosome"/>
</dbReference>
<comment type="similarity">
    <text evidence="3">Belongs to the HAD-like hydrolase superfamily. CbbY/CbbZ/Gph/YieH family.</text>
</comment>
<dbReference type="InterPro" id="IPR050155">
    <property type="entry name" value="HAD-like_hydrolase_sf"/>
</dbReference>
<evidence type="ECO:0000256" key="1">
    <source>
        <dbReference type="ARBA" id="ARBA00000830"/>
    </source>
</evidence>
<evidence type="ECO:0000256" key="3">
    <source>
        <dbReference type="ARBA" id="ARBA00006171"/>
    </source>
</evidence>
<dbReference type="InterPro" id="IPR036412">
    <property type="entry name" value="HAD-like_sf"/>
</dbReference>
<dbReference type="Pfam" id="PF13419">
    <property type="entry name" value="HAD_2"/>
    <property type="match status" value="1"/>
</dbReference>
<name>A0A7G1HVI2_9BACT</name>
<dbReference type="PANTHER" id="PTHR43434">
    <property type="entry name" value="PHOSPHOGLYCOLATE PHOSPHATASE"/>
    <property type="match status" value="1"/>
</dbReference>
<reference evidence="6" key="1">
    <citation type="submission" date="2020-07" db="EMBL/GenBank/DDBJ databases">
        <title>Complete genome sequencing of Coprobacter sp. strain 2CBH44.</title>
        <authorList>
            <person name="Sakamoto M."/>
            <person name="Murakami T."/>
            <person name="Mori H."/>
        </authorList>
    </citation>
    <scope>NUCLEOTIDE SEQUENCE [LARGE SCALE GENOMIC DNA]</scope>
    <source>
        <strain evidence="6">2CBH44</strain>
    </source>
</reference>
<dbReference type="PROSITE" id="PS01228">
    <property type="entry name" value="COF_1"/>
    <property type="match status" value="1"/>
</dbReference>
<dbReference type="KEGG" id="copr:Cop2CBH44_20690"/>
<dbReference type="NCBIfam" id="TIGR01549">
    <property type="entry name" value="HAD-SF-IA-v1"/>
    <property type="match status" value="1"/>
</dbReference>
<evidence type="ECO:0000256" key="4">
    <source>
        <dbReference type="ARBA" id="ARBA00013078"/>
    </source>
</evidence>
<dbReference type="Gene3D" id="3.40.50.1000">
    <property type="entry name" value="HAD superfamily/HAD-like"/>
    <property type="match status" value="1"/>
</dbReference>
<organism evidence="5 6">
    <name type="scientific">Coprobacter secundus subsp. similis</name>
    <dbReference type="NCBI Taxonomy" id="2751153"/>
    <lineage>
        <taxon>Bacteria</taxon>
        <taxon>Pseudomonadati</taxon>
        <taxon>Bacteroidota</taxon>
        <taxon>Bacteroidia</taxon>
        <taxon>Bacteroidales</taxon>
        <taxon>Barnesiellaceae</taxon>
        <taxon>Coprobacter</taxon>
    </lineage>
</organism>
<dbReference type="Gene3D" id="1.10.150.240">
    <property type="entry name" value="Putative phosphatase, domain 2"/>
    <property type="match status" value="1"/>
</dbReference>
<sequence>MIKLAIFDLDGTLLNTIEDLAESTNYALEQCGFPKHNIKEYNYFVGNGIKKLFERALPQKERNETNINLIRKHFLYHYNTHNTNHTRPYPGINDVLIQMQQSGILIAVASNKYQEATENLIHFYFGKHINFIAILGQREGIPTKPDPFIVTEILNKANVSANNSIYIGDSNVDMETAKSSNIISVGVTWGFRTEKELLESGANYIAHNTKDIINICQKL</sequence>
<proteinExistence type="inferred from homology"/>
<keyword evidence="6" id="KW-1185">Reference proteome</keyword>
<accession>A0A7G1HVI2</accession>
<dbReference type="SFLD" id="SFLDS00003">
    <property type="entry name" value="Haloacid_Dehalogenase"/>
    <property type="match status" value="1"/>
</dbReference>
<dbReference type="InterPro" id="IPR041492">
    <property type="entry name" value="HAD_2"/>
</dbReference>
<evidence type="ECO:0000313" key="5">
    <source>
        <dbReference type="EMBL" id="BCI63716.1"/>
    </source>
</evidence>
<dbReference type="InterPro" id="IPR006439">
    <property type="entry name" value="HAD-SF_hydro_IA"/>
</dbReference>
<evidence type="ECO:0000313" key="6">
    <source>
        <dbReference type="Proteomes" id="UP000594042"/>
    </source>
</evidence>
<dbReference type="InterPro" id="IPR023214">
    <property type="entry name" value="HAD_sf"/>
</dbReference>